<protein>
    <recommendedName>
        <fullName evidence="4">Phenol degradation protein meta</fullName>
    </recommendedName>
</protein>
<feature type="signal peptide" evidence="1">
    <location>
        <begin position="1"/>
        <end position="29"/>
    </location>
</feature>
<reference evidence="2 3" key="2">
    <citation type="submission" date="2024-11" db="EMBL/GenBank/DDBJ databases">
        <title>Using genomics to understand microbial adaptation to soil warming.</title>
        <authorList>
            <person name="Deangelis K.M. PhD."/>
        </authorList>
    </citation>
    <scope>NUCLEOTIDE SEQUENCE [LARGE SCALE GENOMIC DNA]</scope>
    <source>
        <strain evidence="2 3">GAS97</strain>
    </source>
</reference>
<accession>A0ABW8MJB7</accession>
<organism evidence="2 3">
    <name type="scientific">Caballeronia udeis</name>
    <dbReference type="NCBI Taxonomy" id="1232866"/>
    <lineage>
        <taxon>Bacteria</taxon>
        <taxon>Pseudomonadati</taxon>
        <taxon>Pseudomonadota</taxon>
        <taxon>Betaproteobacteria</taxon>
        <taxon>Burkholderiales</taxon>
        <taxon>Burkholderiaceae</taxon>
        <taxon>Caballeronia</taxon>
    </lineage>
</organism>
<dbReference type="InterPro" id="IPR025737">
    <property type="entry name" value="FApF"/>
</dbReference>
<name>A0ABW8MJB7_9BURK</name>
<proteinExistence type="predicted"/>
<feature type="chain" id="PRO_5047189019" description="Phenol degradation protein meta" evidence="1">
    <location>
        <begin position="30"/>
        <end position="297"/>
    </location>
</feature>
<comment type="caution">
    <text evidence="2">The sequence shown here is derived from an EMBL/GenBank/DDBJ whole genome shotgun (WGS) entry which is preliminary data.</text>
</comment>
<evidence type="ECO:0000313" key="2">
    <source>
        <dbReference type="EMBL" id="MFK4443582.1"/>
    </source>
</evidence>
<gene>
    <name evidence="2" type="ORF">ABH943_003604</name>
</gene>
<keyword evidence="3" id="KW-1185">Reference proteome</keyword>
<dbReference type="EMBL" id="JBIYDN010000010">
    <property type="protein sequence ID" value="MFK4443582.1"/>
    <property type="molecule type" value="Genomic_DNA"/>
</dbReference>
<reference evidence="2 3" key="1">
    <citation type="submission" date="2024-10" db="EMBL/GenBank/DDBJ databases">
        <authorList>
            <person name="Deangelis K."/>
            <person name="Huntemann M."/>
            <person name="Clum A."/>
            <person name="Wang J."/>
            <person name="Palaniappan K."/>
            <person name="Ritter S."/>
            <person name="Chen I.-M."/>
            <person name="Stamatis D."/>
            <person name="Reddy T."/>
            <person name="O'Malley R."/>
            <person name="Daum C."/>
            <person name="Ng V."/>
            <person name="Ivanova N."/>
            <person name="Kyrpides N."/>
            <person name="Woyke T."/>
        </authorList>
    </citation>
    <scope>NUCLEOTIDE SEQUENCE [LARGE SCALE GENOMIC DNA]</scope>
    <source>
        <strain evidence="2 3">GAS97</strain>
    </source>
</reference>
<dbReference type="Proteomes" id="UP001620514">
    <property type="component" value="Unassembled WGS sequence"/>
</dbReference>
<keyword evidence="1" id="KW-0732">Signal</keyword>
<sequence>MNRKSAALCSIIKLCVSTLVLLSYGETMALETAPGDYEPLPPNGNALLLYGQYAQSTDFYASGNKVSSNFRFQSEIGLLRYIHAFALGPNAVIEPQAILPFGHLAAGGDASFLGSNSGVGDLILGAPVKVVINQARDVLSLGPYVYFPTGTYNQDKSLNLGANRWQFLLQLAYIKHFARDWAWDNIADVDFSTNNNQANSLGQSSSKRPRYEFQEYLRYNVTPATTIGGGFGYVLGGRDSLAGQLQPDMQHELYTRVSLTQFVGKSWQIQGELGRDISASQGFKEDLRINLRLAKLF</sequence>
<evidence type="ECO:0000256" key="1">
    <source>
        <dbReference type="SAM" id="SignalP"/>
    </source>
</evidence>
<evidence type="ECO:0000313" key="3">
    <source>
        <dbReference type="Proteomes" id="UP001620514"/>
    </source>
</evidence>
<dbReference type="Pfam" id="PF13557">
    <property type="entry name" value="Phenol_MetA_deg"/>
    <property type="match status" value="1"/>
</dbReference>
<evidence type="ECO:0008006" key="4">
    <source>
        <dbReference type="Google" id="ProtNLM"/>
    </source>
</evidence>